<name>A0ACA9N8X6_9GLOM</name>
<protein>
    <submittedName>
        <fullName evidence="1">3744_t:CDS:1</fullName>
    </submittedName>
</protein>
<dbReference type="Proteomes" id="UP000789860">
    <property type="component" value="Unassembled WGS sequence"/>
</dbReference>
<reference evidence="1" key="1">
    <citation type="submission" date="2021-06" db="EMBL/GenBank/DDBJ databases">
        <authorList>
            <person name="Kallberg Y."/>
            <person name="Tangrot J."/>
            <person name="Rosling A."/>
        </authorList>
    </citation>
    <scope>NUCLEOTIDE SEQUENCE</scope>
    <source>
        <strain evidence="1">AU212A</strain>
    </source>
</reference>
<organism evidence="1 2">
    <name type="scientific">Scutellospora calospora</name>
    <dbReference type="NCBI Taxonomy" id="85575"/>
    <lineage>
        <taxon>Eukaryota</taxon>
        <taxon>Fungi</taxon>
        <taxon>Fungi incertae sedis</taxon>
        <taxon>Mucoromycota</taxon>
        <taxon>Glomeromycotina</taxon>
        <taxon>Glomeromycetes</taxon>
        <taxon>Diversisporales</taxon>
        <taxon>Gigasporaceae</taxon>
        <taxon>Scutellospora</taxon>
    </lineage>
</organism>
<keyword evidence="2" id="KW-1185">Reference proteome</keyword>
<comment type="caution">
    <text evidence="1">The sequence shown here is derived from an EMBL/GenBank/DDBJ whole genome shotgun (WGS) entry which is preliminary data.</text>
</comment>
<evidence type="ECO:0000313" key="2">
    <source>
        <dbReference type="Proteomes" id="UP000789860"/>
    </source>
</evidence>
<dbReference type="EMBL" id="CAJVPM010020085">
    <property type="protein sequence ID" value="CAG8633136.1"/>
    <property type="molecule type" value="Genomic_DNA"/>
</dbReference>
<sequence length="391" mass="46497">HNVYVLTVVIISQINEIRARKLMREFMFGIKDNLRPCTEFNESIYYKFLVKPYQEINYSNRLLKDFKAESIEFDDIEEFSNISENNWQKTVLTWIKSLELKKITYDYVVIIDEHTVINLKELQKTLDSFRDGNDSFVINDNTLTPKQKFNLVWGHFDIQTADDMLIILETFPNHISLAYYYFKDENPTNENNLFFINDQIEIIEWPNSVKYVPTEKTIGVGHVYLGSDVKDLIAHLSITQYKICHSIIRENGKLSIAIVTSSFIYNDMCMYPIAYNVTDNKRRYAKKHGYSFVPRSEEYYQQIYKEREKVWRKIDVIEKVLPHYDWVFWLDMDAVIANQNISIEQLFEKFKKKVGKGRFNDINFVIVRPRNDVMINAGVFLIKNSEWSENF</sequence>
<evidence type="ECO:0000313" key="1">
    <source>
        <dbReference type="EMBL" id="CAG8633136.1"/>
    </source>
</evidence>
<feature type="non-terminal residue" evidence="1">
    <location>
        <position position="1"/>
    </location>
</feature>
<proteinExistence type="predicted"/>
<gene>
    <name evidence="1" type="ORF">SCALOS_LOCUS8040</name>
</gene>
<accession>A0ACA9N8X6</accession>